<proteinExistence type="predicted"/>
<dbReference type="EMBL" id="MLCF01000067">
    <property type="protein sequence ID" value="OIV36980.1"/>
    <property type="molecule type" value="Genomic_DNA"/>
</dbReference>
<evidence type="ECO:0000313" key="2">
    <source>
        <dbReference type="Proteomes" id="UP000243342"/>
    </source>
</evidence>
<sequence>MIFASSEAEGEGLGDADALGVLESFDETFAPLLLQPVRPTATHRAPTAATTRMFVVRLVDVTGPPRGWVQVGLAGRLVGKPVPWA</sequence>
<protein>
    <submittedName>
        <fullName evidence="1">Uncharacterized protein</fullName>
    </submittedName>
</protein>
<name>A0A1J7C620_9ACTN</name>
<dbReference type="Proteomes" id="UP000243342">
    <property type="component" value="Unassembled WGS sequence"/>
</dbReference>
<reference evidence="1 2" key="1">
    <citation type="submission" date="2016-10" db="EMBL/GenBank/DDBJ databases">
        <title>Genome sequence of Streptomyces gilvigriseus MUSC 26.</title>
        <authorList>
            <person name="Lee L.-H."/>
            <person name="Ser H.-L."/>
        </authorList>
    </citation>
    <scope>NUCLEOTIDE SEQUENCE [LARGE SCALE GENOMIC DNA]</scope>
    <source>
        <strain evidence="1 2">MUSC 26</strain>
    </source>
</reference>
<organism evidence="1 2">
    <name type="scientific">Mangrovactinospora gilvigrisea</name>
    <dbReference type="NCBI Taxonomy" id="1428644"/>
    <lineage>
        <taxon>Bacteria</taxon>
        <taxon>Bacillati</taxon>
        <taxon>Actinomycetota</taxon>
        <taxon>Actinomycetes</taxon>
        <taxon>Kitasatosporales</taxon>
        <taxon>Streptomycetaceae</taxon>
        <taxon>Mangrovactinospora</taxon>
    </lineage>
</organism>
<comment type="caution">
    <text evidence="1">The sequence shown here is derived from an EMBL/GenBank/DDBJ whole genome shotgun (WGS) entry which is preliminary data.</text>
</comment>
<keyword evidence="2" id="KW-1185">Reference proteome</keyword>
<evidence type="ECO:0000313" key="1">
    <source>
        <dbReference type="EMBL" id="OIV36980.1"/>
    </source>
</evidence>
<dbReference type="AlphaFoldDB" id="A0A1J7C620"/>
<accession>A0A1J7C620</accession>
<gene>
    <name evidence="1" type="ORF">BIV57_13410</name>
</gene>